<protein>
    <submittedName>
        <fullName evidence="1">Uncharacterized protein</fullName>
    </submittedName>
</protein>
<evidence type="ECO:0000313" key="1">
    <source>
        <dbReference type="EMBL" id="PKK58589.1"/>
    </source>
</evidence>
<reference evidence="1 2" key="1">
    <citation type="submission" date="2016-04" db="EMBL/GenBank/DDBJ databases">
        <title>Genome analyses suggest a sexual origin of heterokaryosis in a supposedly ancient asexual fungus.</title>
        <authorList>
            <person name="Ropars J."/>
            <person name="Sedzielewska K."/>
            <person name="Noel J."/>
            <person name="Charron P."/>
            <person name="Farinelli L."/>
            <person name="Marton T."/>
            <person name="Kruger M."/>
            <person name="Pelin A."/>
            <person name="Brachmann A."/>
            <person name="Corradi N."/>
        </authorList>
    </citation>
    <scope>NUCLEOTIDE SEQUENCE [LARGE SCALE GENOMIC DNA]</scope>
    <source>
        <strain evidence="1 2">C2</strain>
    </source>
</reference>
<sequence length="77" mass="8984">MGKSQLEIQYTYFQQLGKLPYTGANVLYSQYRGNSHVLLDISSLEKNDNKLLVITNNKSLQEKYNSRFLRTTFKETC</sequence>
<gene>
    <name evidence="1" type="ORF">RhiirC2_796069</name>
</gene>
<accession>A0A2N1MAE8</accession>
<comment type="caution">
    <text evidence="1">The sequence shown here is derived from an EMBL/GenBank/DDBJ whole genome shotgun (WGS) entry which is preliminary data.</text>
</comment>
<dbReference type="Proteomes" id="UP000233469">
    <property type="component" value="Unassembled WGS sequence"/>
</dbReference>
<proteinExistence type="predicted"/>
<reference evidence="1 2" key="2">
    <citation type="submission" date="2017-10" db="EMBL/GenBank/DDBJ databases">
        <title>Extensive intraspecific genome diversity in a model arbuscular mycorrhizal fungus.</title>
        <authorList>
            <person name="Chen E.C.H."/>
            <person name="Morin E."/>
            <person name="Baudet D."/>
            <person name="Noel J."/>
            <person name="Ndikumana S."/>
            <person name="Charron P."/>
            <person name="St-Onge C."/>
            <person name="Giorgi J."/>
            <person name="Grigoriev I.V."/>
            <person name="Roux C."/>
            <person name="Martin F.M."/>
            <person name="Corradi N."/>
        </authorList>
    </citation>
    <scope>NUCLEOTIDE SEQUENCE [LARGE SCALE GENOMIC DNA]</scope>
    <source>
        <strain evidence="1 2">C2</strain>
    </source>
</reference>
<organism evidence="1 2">
    <name type="scientific">Rhizophagus irregularis</name>
    <dbReference type="NCBI Taxonomy" id="588596"/>
    <lineage>
        <taxon>Eukaryota</taxon>
        <taxon>Fungi</taxon>
        <taxon>Fungi incertae sedis</taxon>
        <taxon>Mucoromycota</taxon>
        <taxon>Glomeromycotina</taxon>
        <taxon>Glomeromycetes</taxon>
        <taxon>Glomerales</taxon>
        <taxon>Glomeraceae</taxon>
        <taxon>Rhizophagus</taxon>
    </lineage>
</organism>
<dbReference type="EMBL" id="LLXL01003503">
    <property type="protein sequence ID" value="PKK58589.1"/>
    <property type="molecule type" value="Genomic_DNA"/>
</dbReference>
<name>A0A2N1MAE8_9GLOM</name>
<dbReference type="AlphaFoldDB" id="A0A2N1MAE8"/>
<evidence type="ECO:0000313" key="2">
    <source>
        <dbReference type="Proteomes" id="UP000233469"/>
    </source>
</evidence>